<dbReference type="EMBL" id="JACEIK010019043">
    <property type="protein sequence ID" value="MCE5166073.1"/>
    <property type="molecule type" value="Genomic_DNA"/>
</dbReference>
<gene>
    <name evidence="1" type="ORF">HAX54_014558</name>
</gene>
<protein>
    <submittedName>
        <fullName evidence="1">Uncharacterized protein</fullName>
    </submittedName>
</protein>
<comment type="caution">
    <text evidence="1">The sequence shown here is derived from an EMBL/GenBank/DDBJ whole genome shotgun (WGS) entry which is preliminary data.</text>
</comment>
<organism evidence="1 2">
    <name type="scientific">Datura stramonium</name>
    <name type="common">Jimsonweed</name>
    <name type="synonym">Common thornapple</name>
    <dbReference type="NCBI Taxonomy" id="4076"/>
    <lineage>
        <taxon>Eukaryota</taxon>
        <taxon>Viridiplantae</taxon>
        <taxon>Streptophyta</taxon>
        <taxon>Embryophyta</taxon>
        <taxon>Tracheophyta</taxon>
        <taxon>Spermatophyta</taxon>
        <taxon>Magnoliopsida</taxon>
        <taxon>eudicotyledons</taxon>
        <taxon>Gunneridae</taxon>
        <taxon>Pentapetalae</taxon>
        <taxon>asterids</taxon>
        <taxon>lamiids</taxon>
        <taxon>Solanales</taxon>
        <taxon>Solanaceae</taxon>
        <taxon>Solanoideae</taxon>
        <taxon>Datureae</taxon>
        <taxon>Datura</taxon>
    </lineage>
</organism>
<reference evidence="1 2" key="1">
    <citation type="journal article" date="2021" name="BMC Genomics">
        <title>Datura genome reveals duplications of psychoactive alkaloid biosynthetic genes and high mutation rate following tissue culture.</title>
        <authorList>
            <person name="Rajewski A."/>
            <person name="Carter-House D."/>
            <person name="Stajich J."/>
            <person name="Litt A."/>
        </authorList>
    </citation>
    <scope>NUCLEOTIDE SEQUENCE [LARGE SCALE GENOMIC DNA]</scope>
    <source>
        <strain evidence="1">AR-01</strain>
    </source>
</reference>
<accession>A0ABS8Y619</accession>
<evidence type="ECO:0000313" key="1">
    <source>
        <dbReference type="EMBL" id="MCE5166073.1"/>
    </source>
</evidence>
<dbReference type="Proteomes" id="UP000823775">
    <property type="component" value="Unassembled WGS sequence"/>
</dbReference>
<sequence length="99" mass="11104">MPPKGTKKQQDAIARKEITKKKQFCDESKLDCPSGSEEAYDIDSSDDSLAVTTRSQARVALVACIMLDYLLNIPRIIAIKIRERAINDNTTILFLSLIF</sequence>
<keyword evidence="2" id="KW-1185">Reference proteome</keyword>
<name>A0ABS8Y619_DATST</name>
<evidence type="ECO:0000313" key="2">
    <source>
        <dbReference type="Proteomes" id="UP000823775"/>
    </source>
</evidence>
<proteinExistence type="predicted"/>